<dbReference type="PANTHER" id="PTHR43133:SF51">
    <property type="entry name" value="RNA POLYMERASE SIGMA FACTOR"/>
    <property type="match status" value="1"/>
</dbReference>
<dbReference type="InterPro" id="IPR039425">
    <property type="entry name" value="RNA_pol_sigma-70-like"/>
</dbReference>
<dbReference type="SUPFAM" id="SSF88946">
    <property type="entry name" value="Sigma2 domain of RNA polymerase sigma factors"/>
    <property type="match status" value="1"/>
</dbReference>
<evidence type="ECO:0000313" key="8">
    <source>
        <dbReference type="Proteomes" id="UP000001933"/>
    </source>
</evidence>
<keyword evidence="4" id="KW-0804">Transcription</keyword>
<protein>
    <submittedName>
        <fullName evidence="7">Sigma factor</fullName>
    </submittedName>
</protein>
<dbReference type="InterPro" id="IPR013249">
    <property type="entry name" value="RNA_pol_sigma70_r4_t2"/>
</dbReference>
<dbReference type="GO" id="GO:0006352">
    <property type="term" value="P:DNA-templated transcription initiation"/>
    <property type="evidence" value="ECO:0007669"/>
    <property type="project" value="InterPro"/>
</dbReference>
<keyword evidence="8" id="KW-1185">Reference proteome</keyword>
<gene>
    <name evidence="7" type="ORF">SYN_02037</name>
</gene>
<evidence type="ECO:0000259" key="6">
    <source>
        <dbReference type="Pfam" id="PF08281"/>
    </source>
</evidence>
<dbReference type="STRING" id="56780.SYN_02037"/>
<dbReference type="InterPro" id="IPR014284">
    <property type="entry name" value="RNA_pol_sigma-70_dom"/>
</dbReference>
<dbReference type="HOGENOM" id="CLU_047691_3_0_7"/>
<dbReference type="Gene3D" id="1.10.1740.10">
    <property type="match status" value="1"/>
</dbReference>
<dbReference type="GO" id="GO:0003677">
    <property type="term" value="F:DNA binding"/>
    <property type="evidence" value="ECO:0007669"/>
    <property type="project" value="InterPro"/>
</dbReference>
<dbReference type="KEGG" id="sat:SYN_02037"/>
<dbReference type="InterPro" id="IPR007627">
    <property type="entry name" value="RNA_pol_sigma70_r2"/>
</dbReference>
<organism evidence="7 8">
    <name type="scientific">Syntrophus aciditrophicus (strain SB)</name>
    <dbReference type="NCBI Taxonomy" id="56780"/>
    <lineage>
        <taxon>Bacteria</taxon>
        <taxon>Pseudomonadati</taxon>
        <taxon>Thermodesulfobacteriota</taxon>
        <taxon>Syntrophia</taxon>
        <taxon>Syntrophales</taxon>
        <taxon>Syntrophaceae</taxon>
        <taxon>Syntrophus</taxon>
    </lineage>
</organism>
<keyword evidence="2" id="KW-0805">Transcription regulation</keyword>
<dbReference type="FunCoup" id="Q2LQI1">
    <property type="interactions" value="268"/>
</dbReference>
<dbReference type="Gene3D" id="1.10.10.10">
    <property type="entry name" value="Winged helix-like DNA-binding domain superfamily/Winged helix DNA-binding domain"/>
    <property type="match status" value="1"/>
</dbReference>
<dbReference type="PANTHER" id="PTHR43133">
    <property type="entry name" value="RNA POLYMERASE ECF-TYPE SIGMA FACTO"/>
    <property type="match status" value="1"/>
</dbReference>
<dbReference type="InterPro" id="IPR013325">
    <property type="entry name" value="RNA_pol_sigma_r2"/>
</dbReference>
<reference evidence="7 8" key="1">
    <citation type="journal article" date="2007" name="Proc. Natl. Acad. Sci. U.S.A.">
        <title>The genome of Syntrophus aciditrophicus: life at the thermodynamic limit of microbial growth.</title>
        <authorList>
            <person name="McInerney M.J."/>
            <person name="Rohlin L."/>
            <person name="Mouttaki H."/>
            <person name="Kim U."/>
            <person name="Krupp R.S."/>
            <person name="Rios-Hernandez L."/>
            <person name="Sieber J."/>
            <person name="Struchtemeyer C.G."/>
            <person name="Bhattacharyya A."/>
            <person name="Campbell J.W."/>
            <person name="Gunsalus R.P."/>
        </authorList>
    </citation>
    <scope>NUCLEOTIDE SEQUENCE [LARGE SCALE GENOMIC DNA]</scope>
    <source>
        <strain evidence="7 8">SB</strain>
    </source>
</reference>
<evidence type="ECO:0000313" key="7">
    <source>
        <dbReference type="EMBL" id="ABC75895.1"/>
    </source>
</evidence>
<evidence type="ECO:0000256" key="4">
    <source>
        <dbReference type="ARBA" id="ARBA00023163"/>
    </source>
</evidence>
<dbReference type="Pfam" id="PF04542">
    <property type="entry name" value="Sigma70_r2"/>
    <property type="match status" value="1"/>
</dbReference>
<dbReference type="NCBIfam" id="TIGR02937">
    <property type="entry name" value="sigma70-ECF"/>
    <property type="match status" value="1"/>
</dbReference>
<dbReference type="InterPro" id="IPR036388">
    <property type="entry name" value="WH-like_DNA-bd_sf"/>
</dbReference>
<comment type="similarity">
    <text evidence="1">Belongs to the sigma-70 factor family. ECF subfamily.</text>
</comment>
<dbReference type="InterPro" id="IPR013324">
    <property type="entry name" value="RNA_pol_sigma_r3/r4-like"/>
</dbReference>
<evidence type="ECO:0000259" key="5">
    <source>
        <dbReference type="Pfam" id="PF04542"/>
    </source>
</evidence>
<feature type="domain" description="RNA polymerase sigma factor 70 region 4 type 2" evidence="6">
    <location>
        <begin position="155"/>
        <end position="205"/>
    </location>
</feature>
<feature type="domain" description="RNA polymerase sigma-70 region 2" evidence="5">
    <location>
        <begin position="38"/>
        <end position="105"/>
    </location>
</feature>
<dbReference type="GO" id="GO:0016987">
    <property type="term" value="F:sigma factor activity"/>
    <property type="evidence" value="ECO:0007669"/>
    <property type="project" value="UniProtKB-KW"/>
</dbReference>
<dbReference type="Proteomes" id="UP000001933">
    <property type="component" value="Chromosome"/>
</dbReference>
<dbReference type="Pfam" id="PF08281">
    <property type="entry name" value="Sigma70_r4_2"/>
    <property type="match status" value="1"/>
</dbReference>
<name>Q2LQI1_SYNAS</name>
<proteinExistence type="inferred from homology"/>
<dbReference type="AlphaFoldDB" id="Q2LQI1"/>
<keyword evidence="3" id="KW-0731">Sigma factor</keyword>
<dbReference type="eggNOG" id="COG1595">
    <property type="taxonomic scope" value="Bacteria"/>
</dbReference>
<dbReference type="InParanoid" id="Q2LQI1"/>
<evidence type="ECO:0000256" key="1">
    <source>
        <dbReference type="ARBA" id="ARBA00010641"/>
    </source>
</evidence>
<evidence type="ECO:0000256" key="3">
    <source>
        <dbReference type="ARBA" id="ARBA00023082"/>
    </source>
</evidence>
<dbReference type="SUPFAM" id="SSF88659">
    <property type="entry name" value="Sigma3 and sigma4 domains of RNA polymerase sigma factors"/>
    <property type="match status" value="1"/>
</dbReference>
<accession>Q2LQI1</accession>
<sequence length="217" mass="24597">MWMERSGLAENKIATVEDNDLKWVLLCQKGDVEAFGILVERYQKKMLNVAYRMTGDYEESCEVVQDAFLAAFRTIKKFRGEARFSTWLYGIVINSTKNRLKQLKRDKSRFWHAGDNPGDPGDGAIDGFDCLAASGSGQQESLLEHLEKKELEAGVQKCIGLLESDHREILILRDIQGLSYDEIVTILKIPPGTVRSRLFRARIALKDLLLARIGEFS</sequence>
<evidence type="ECO:0000256" key="2">
    <source>
        <dbReference type="ARBA" id="ARBA00023015"/>
    </source>
</evidence>
<dbReference type="EMBL" id="CP000252">
    <property type="protein sequence ID" value="ABC75895.1"/>
    <property type="molecule type" value="Genomic_DNA"/>
</dbReference>
<dbReference type="CDD" id="cd06171">
    <property type="entry name" value="Sigma70_r4"/>
    <property type="match status" value="1"/>
</dbReference>